<evidence type="ECO:0000256" key="1">
    <source>
        <dbReference type="SAM" id="MobiDB-lite"/>
    </source>
</evidence>
<feature type="non-terminal residue" evidence="2">
    <location>
        <position position="1"/>
    </location>
</feature>
<sequence>GSNGGSYGTWDRGSNGPMTVGMVDDVKEGVPEVIEKEKSMPNMMKDVIFMWNGC</sequence>
<gene>
    <name evidence="2" type="ORF">OLEA9_A098451</name>
</gene>
<comment type="caution">
    <text evidence="2">The sequence shown here is derived from an EMBL/GenBank/DDBJ whole genome shotgun (WGS) entry which is preliminary data.</text>
</comment>
<reference evidence="2 3" key="1">
    <citation type="submission" date="2019-12" db="EMBL/GenBank/DDBJ databases">
        <authorList>
            <person name="Alioto T."/>
            <person name="Alioto T."/>
            <person name="Gomez Garrido J."/>
        </authorList>
    </citation>
    <scope>NUCLEOTIDE SEQUENCE [LARGE SCALE GENOMIC DNA]</scope>
</reference>
<feature type="region of interest" description="Disordered" evidence="1">
    <location>
        <begin position="1"/>
        <end position="21"/>
    </location>
</feature>
<dbReference type="AlphaFoldDB" id="A0A8S0TDY8"/>
<evidence type="ECO:0000313" key="2">
    <source>
        <dbReference type="EMBL" id="CAA3003297.1"/>
    </source>
</evidence>
<evidence type="ECO:0000313" key="3">
    <source>
        <dbReference type="Proteomes" id="UP000594638"/>
    </source>
</evidence>
<dbReference type="Gramene" id="OE9A098451T1">
    <property type="protein sequence ID" value="OE9A098451C1"/>
    <property type="gene ID" value="OE9A098451"/>
</dbReference>
<accession>A0A8S0TDY8</accession>
<organism evidence="2 3">
    <name type="scientific">Olea europaea subsp. europaea</name>
    <dbReference type="NCBI Taxonomy" id="158383"/>
    <lineage>
        <taxon>Eukaryota</taxon>
        <taxon>Viridiplantae</taxon>
        <taxon>Streptophyta</taxon>
        <taxon>Embryophyta</taxon>
        <taxon>Tracheophyta</taxon>
        <taxon>Spermatophyta</taxon>
        <taxon>Magnoliopsida</taxon>
        <taxon>eudicotyledons</taxon>
        <taxon>Gunneridae</taxon>
        <taxon>Pentapetalae</taxon>
        <taxon>asterids</taxon>
        <taxon>lamiids</taxon>
        <taxon>Lamiales</taxon>
        <taxon>Oleaceae</taxon>
        <taxon>Oleeae</taxon>
        <taxon>Olea</taxon>
    </lineage>
</organism>
<dbReference type="EMBL" id="CACTIH010005945">
    <property type="protein sequence ID" value="CAA3003297.1"/>
    <property type="molecule type" value="Genomic_DNA"/>
</dbReference>
<proteinExistence type="predicted"/>
<name>A0A8S0TDY8_OLEEU</name>
<protein>
    <submittedName>
        <fullName evidence="2">Uncharacterized protein</fullName>
    </submittedName>
</protein>
<dbReference type="Proteomes" id="UP000594638">
    <property type="component" value="Unassembled WGS sequence"/>
</dbReference>
<keyword evidence="3" id="KW-1185">Reference proteome</keyword>